<feature type="compositionally biased region" description="Low complexity" evidence="1">
    <location>
        <begin position="54"/>
        <end position="63"/>
    </location>
</feature>
<gene>
    <name evidence="2" type="ORF">Tci_028548</name>
</gene>
<feature type="non-terminal residue" evidence="2">
    <location>
        <position position="1"/>
    </location>
</feature>
<sequence length="308" mass="35205">PNGNPTFSSHPELTSPEVKDDIFNPEGGNVLPEKLLDLDSTKDLHPPHHVNPLSGSTNSSSSSNHLLEEFVDELALITFPPENDDLQFDIESDLKELECLLHHDPIKDIDSILKDSIDQSNLADLNDNLIDTMPKMFTDKHALDYSSPPLYDEYDDDLFEVESDIEYVYDDPFDSKGEKIKESKLLIDELDLRCDFVPSSEYDSILSEDFFKVDALPSTNNKDKVLNPDILIQENFFEIITCVAQDKKLAISHAFLMQDNFDPPLYELPFFKEVPRSKIQLPFSSENEKKNFKPRIHTFEKVHSTLIT</sequence>
<feature type="compositionally biased region" description="Polar residues" evidence="1">
    <location>
        <begin position="1"/>
        <end position="12"/>
    </location>
</feature>
<feature type="region of interest" description="Disordered" evidence="1">
    <location>
        <begin position="1"/>
        <end position="63"/>
    </location>
</feature>
<reference evidence="2" key="1">
    <citation type="journal article" date="2019" name="Sci. Rep.">
        <title>Draft genome of Tanacetum cinerariifolium, the natural source of mosquito coil.</title>
        <authorList>
            <person name="Yamashiro T."/>
            <person name="Shiraishi A."/>
            <person name="Satake H."/>
            <person name="Nakayama K."/>
        </authorList>
    </citation>
    <scope>NUCLEOTIDE SEQUENCE</scope>
</reference>
<organism evidence="2">
    <name type="scientific">Tanacetum cinerariifolium</name>
    <name type="common">Dalmatian daisy</name>
    <name type="synonym">Chrysanthemum cinerariifolium</name>
    <dbReference type="NCBI Taxonomy" id="118510"/>
    <lineage>
        <taxon>Eukaryota</taxon>
        <taxon>Viridiplantae</taxon>
        <taxon>Streptophyta</taxon>
        <taxon>Embryophyta</taxon>
        <taxon>Tracheophyta</taxon>
        <taxon>Spermatophyta</taxon>
        <taxon>Magnoliopsida</taxon>
        <taxon>eudicotyledons</taxon>
        <taxon>Gunneridae</taxon>
        <taxon>Pentapetalae</taxon>
        <taxon>asterids</taxon>
        <taxon>campanulids</taxon>
        <taxon>Asterales</taxon>
        <taxon>Asteraceae</taxon>
        <taxon>Asteroideae</taxon>
        <taxon>Anthemideae</taxon>
        <taxon>Anthemidinae</taxon>
        <taxon>Tanacetum</taxon>
    </lineage>
</organism>
<name>A0A6L2L662_TANCI</name>
<feature type="compositionally biased region" description="Basic and acidic residues" evidence="1">
    <location>
        <begin position="34"/>
        <end position="46"/>
    </location>
</feature>
<protein>
    <recommendedName>
        <fullName evidence="3">Reverse transcriptase domain-containing protein</fullName>
    </recommendedName>
</protein>
<accession>A0A6L2L662</accession>
<dbReference type="EMBL" id="BKCJ010003684">
    <property type="protein sequence ID" value="GEU56570.1"/>
    <property type="molecule type" value="Genomic_DNA"/>
</dbReference>
<proteinExistence type="predicted"/>
<evidence type="ECO:0000313" key="2">
    <source>
        <dbReference type="EMBL" id="GEU56570.1"/>
    </source>
</evidence>
<evidence type="ECO:0008006" key="3">
    <source>
        <dbReference type="Google" id="ProtNLM"/>
    </source>
</evidence>
<dbReference type="AlphaFoldDB" id="A0A6L2L662"/>
<comment type="caution">
    <text evidence="2">The sequence shown here is derived from an EMBL/GenBank/DDBJ whole genome shotgun (WGS) entry which is preliminary data.</text>
</comment>
<evidence type="ECO:0000256" key="1">
    <source>
        <dbReference type="SAM" id="MobiDB-lite"/>
    </source>
</evidence>